<dbReference type="Pfam" id="PF01168">
    <property type="entry name" value="Ala_racemase_N"/>
    <property type="match status" value="1"/>
</dbReference>
<dbReference type="RefSeq" id="WP_184257940.1">
    <property type="nucleotide sequence ID" value="NZ_JACHIO010000016.1"/>
</dbReference>
<dbReference type="AlphaFoldDB" id="A0A7W7ZSG3"/>
<dbReference type="CDD" id="cd00430">
    <property type="entry name" value="PLPDE_III_AR"/>
    <property type="match status" value="1"/>
</dbReference>
<dbReference type="HAMAP" id="MF_01201">
    <property type="entry name" value="Ala_racemase"/>
    <property type="match status" value="1"/>
</dbReference>
<dbReference type="InterPro" id="IPR001608">
    <property type="entry name" value="Ala_racemase_N"/>
</dbReference>
<dbReference type="InterPro" id="IPR000821">
    <property type="entry name" value="Ala_racemase"/>
</dbReference>
<feature type="active site" description="Proton acceptor; specific for D-alanine" evidence="4">
    <location>
        <position position="34"/>
    </location>
</feature>
<dbReference type="PROSITE" id="PS00395">
    <property type="entry name" value="ALANINE_RACEMASE"/>
    <property type="match status" value="1"/>
</dbReference>
<evidence type="ECO:0000256" key="6">
    <source>
        <dbReference type="PIRSR" id="PIRSR600821-52"/>
    </source>
</evidence>
<feature type="modified residue" description="N6-(pyridoxal phosphate)lysine" evidence="4 5">
    <location>
        <position position="34"/>
    </location>
</feature>
<evidence type="ECO:0000313" key="8">
    <source>
        <dbReference type="EMBL" id="MBB5065332.1"/>
    </source>
</evidence>
<evidence type="ECO:0000256" key="2">
    <source>
        <dbReference type="ARBA" id="ARBA00022898"/>
    </source>
</evidence>
<evidence type="ECO:0000313" key="9">
    <source>
        <dbReference type="Proteomes" id="UP000584867"/>
    </source>
</evidence>
<evidence type="ECO:0000259" key="7">
    <source>
        <dbReference type="SMART" id="SM01005"/>
    </source>
</evidence>
<name>A0A7W7ZSG3_9BACT</name>
<dbReference type="SUPFAM" id="SSF50621">
    <property type="entry name" value="Alanine racemase C-terminal domain-like"/>
    <property type="match status" value="1"/>
</dbReference>
<dbReference type="Proteomes" id="UP000584867">
    <property type="component" value="Unassembled WGS sequence"/>
</dbReference>
<dbReference type="NCBIfam" id="TIGR00492">
    <property type="entry name" value="alr"/>
    <property type="match status" value="1"/>
</dbReference>
<evidence type="ECO:0000256" key="4">
    <source>
        <dbReference type="HAMAP-Rule" id="MF_01201"/>
    </source>
</evidence>
<comment type="catalytic activity">
    <reaction evidence="4">
        <text>L-alanine = D-alanine</text>
        <dbReference type="Rhea" id="RHEA:20249"/>
        <dbReference type="ChEBI" id="CHEBI:57416"/>
        <dbReference type="ChEBI" id="CHEBI:57972"/>
        <dbReference type="EC" id="5.1.1.1"/>
    </reaction>
</comment>
<dbReference type="Pfam" id="PF00842">
    <property type="entry name" value="Ala_racemase_C"/>
    <property type="match status" value="1"/>
</dbReference>
<proteinExistence type="inferred from homology"/>
<dbReference type="PANTHER" id="PTHR30511">
    <property type="entry name" value="ALANINE RACEMASE"/>
    <property type="match status" value="1"/>
</dbReference>
<organism evidence="8 9">
    <name type="scientific">Granulicella mallensis</name>
    <dbReference type="NCBI Taxonomy" id="940614"/>
    <lineage>
        <taxon>Bacteria</taxon>
        <taxon>Pseudomonadati</taxon>
        <taxon>Acidobacteriota</taxon>
        <taxon>Terriglobia</taxon>
        <taxon>Terriglobales</taxon>
        <taxon>Acidobacteriaceae</taxon>
        <taxon>Granulicella</taxon>
    </lineage>
</organism>
<dbReference type="InterPro" id="IPR020622">
    <property type="entry name" value="Ala_racemase_pyridoxalP-BS"/>
</dbReference>
<feature type="domain" description="Alanine racemase C-terminal" evidence="7">
    <location>
        <begin position="259"/>
        <end position="384"/>
    </location>
</feature>
<dbReference type="GO" id="GO:0030170">
    <property type="term" value="F:pyridoxal phosphate binding"/>
    <property type="evidence" value="ECO:0007669"/>
    <property type="project" value="UniProtKB-UniRule"/>
</dbReference>
<evidence type="ECO:0000256" key="5">
    <source>
        <dbReference type="PIRSR" id="PIRSR600821-50"/>
    </source>
</evidence>
<dbReference type="InterPro" id="IPR029066">
    <property type="entry name" value="PLP-binding_barrel"/>
</dbReference>
<dbReference type="Gene3D" id="2.40.37.10">
    <property type="entry name" value="Lyase, Ornithine Decarboxylase, Chain A, domain 1"/>
    <property type="match status" value="1"/>
</dbReference>
<dbReference type="GO" id="GO:0005829">
    <property type="term" value="C:cytosol"/>
    <property type="evidence" value="ECO:0007669"/>
    <property type="project" value="TreeGrafter"/>
</dbReference>
<dbReference type="Gene3D" id="3.20.20.10">
    <property type="entry name" value="Alanine racemase"/>
    <property type="match status" value="1"/>
</dbReference>
<sequence length="384" mass="40259">MKSWIEISSARLAENFRAVQAVAGHGVEALAVIKANAYGHGATICAPVLVEAGAQWLGVSDVAEGAVVRAALPHSGIRVLVMCGMELADAPALVAHGLTPVVWTPEHVAVLERAARSAGHRIQVHLEVDTGMGRQGAAPGEDLARTLEALAGSRWVSCEGIMTHLCCSESAGAEITEEQRERFALALDQALAAGVRLEFVHLANTSAVDEGSTMAWIRDTAKSLGARAMVRTGFAIYGHCLEIEGNIHAGALAPKVSPVLCWKTRIIGLRDVAAGVTVGYGATFVAVQPMRLALLPVGYADGYRRAASSGVGDGWVMIAGQRAPVVGRVSMNLTVVDVSGLADIQEGMEAVLLGEGVTAEDQARWSGTIAYDILCGIRANFELR</sequence>
<accession>A0A7W7ZSG3</accession>
<dbReference type="PRINTS" id="PR00992">
    <property type="entry name" value="ALARACEMASE"/>
</dbReference>
<keyword evidence="2 4" id="KW-0663">Pyridoxal phosphate</keyword>
<comment type="similarity">
    <text evidence="4">Belongs to the alanine racemase family.</text>
</comment>
<comment type="pathway">
    <text evidence="4">Amino-acid biosynthesis; D-alanine biosynthesis; D-alanine from L-alanine: step 1/1.</text>
</comment>
<dbReference type="InterPro" id="IPR009006">
    <property type="entry name" value="Ala_racemase/Decarboxylase_C"/>
</dbReference>
<dbReference type="EMBL" id="JACHIO010000016">
    <property type="protein sequence ID" value="MBB5065332.1"/>
    <property type="molecule type" value="Genomic_DNA"/>
</dbReference>
<feature type="binding site" evidence="4 6">
    <location>
        <position position="134"/>
    </location>
    <ligand>
        <name>substrate</name>
    </ligand>
</feature>
<dbReference type="PANTHER" id="PTHR30511:SF0">
    <property type="entry name" value="ALANINE RACEMASE, CATABOLIC-RELATED"/>
    <property type="match status" value="1"/>
</dbReference>
<comment type="caution">
    <text evidence="8">The sequence shown here is derived from an EMBL/GenBank/DDBJ whole genome shotgun (WGS) entry which is preliminary data.</text>
</comment>
<comment type="function">
    <text evidence="4">Catalyzes the interconversion of L-alanine and D-alanine. May also act on other amino acids.</text>
</comment>
<comment type="cofactor">
    <cofactor evidence="1 4 5">
        <name>pyridoxal 5'-phosphate</name>
        <dbReference type="ChEBI" id="CHEBI:597326"/>
    </cofactor>
</comment>
<evidence type="ECO:0000256" key="3">
    <source>
        <dbReference type="ARBA" id="ARBA00023235"/>
    </source>
</evidence>
<keyword evidence="3 4" id="KW-0413">Isomerase</keyword>
<gene>
    <name evidence="8" type="ORF">HDF15_003700</name>
</gene>
<feature type="binding site" evidence="4 6">
    <location>
        <position position="331"/>
    </location>
    <ligand>
        <name>substrate</name>
    </ligand>
</feature>
<dbReference type="SMART" id="SM01005">
    <property type="entry name" value="Ala_racemase_C"/>
    <property type="match status" value="1"/>
</dbReference>
<dbReference type="UniPathway" id="UPA00042">
    <property type="reaction ID" value="UER00497"/>
</dbReference>
<protein>
    <recommendedName>
        <fullName evidence="4">Alanine racemase</fullName>
        <ecNumber evidence="4">5.1.1.1</ecNumber>
    </recommendedName>
</protein>
<reference evidence="8 9" key="1">
    <citation type="submission" date="2020-08" db="EMBL/GenBank/DDBJ databases">
        <title>Genomic Encyclopedia of Type Strains, Phase IV (KMG-V): Genome sequencing to study the core and pangenomes of soil and plant-associated prokaryotes.</title>
        <authorList>
            <person name="Whitman W."/>
        </authorList>
    </citation>
    <scope>NUCLEOTIDE SEQUENCE [LARGE SCALE GENOMIC DNA]</scope>
    <source>
        <strain evidence="8 9">X5P3</strain>
    </source>
</reference>
<evidence type="ECO:0000256" key="1">
    <source>
        <dbReference type="ARBA" id="ARBA00001933"/>
    </source>
</evidence>
<dbReference type="GO" id="GO:0030632">
    <property type="term" value="P:D-alanine biosynthetic process"/>
    <property type="evidence" value="ECO:0007669"/>
    <property type="project" value="UniProtKB-UniRule"/>
</dbReference>
<dbReference type="EC" id="5.1.1.1" evidence="4"/>
<feature type="active site" description="Proton acceptor; specific for L-alanine" evidence="4">
    <location>
        <position position="280"/>
    </location>
</feature>
<dbReference type="GO" id="GO:0008784">
    <property type="term" value="F:alanine racemase activity"/>
    <property type="evidence" value="ECO:0007669"/>
    <property type="project" value="UniProtKB-UniRule"/>
</dbReference>
<dbReference type="InterPro" id="IPR011079">
    <property type="entry name" value="Ala_racemase_C"/>
</dbReference>
<dbReference type="SUPFAM" id="SSF51419">
    <property type="entry name" value="PLP-binding barrel"/>
    <property type="match status" value="1"/>
</dbReference>